<keyword evidence="2" id="KW-1185">Reference proteome</keyword>
<sequence>MSDLMNALNTPAAPKPQTLPACLKMALPRIKAISPKAADPNRIAAAVMAETKANPKLLECNPYSVVGAVIRATQLGLEIGSHLGQAYLVPYKNDCTLQIGYRGMIDLAFKSGLVASVTARTVHENDVFDWELGTEERITHKPATGDRGKLIAVYAMAKLTTGGIHFEVLDLAEIEKAKRASKSSGFGPWKDHFEEMAKKTAIRRLFKYLPVGTELSRAVALDEKAESGSQRNDIEAEMVLDAEFYQAGGGDGA</sequence>
<dbReference type="InterPro" id="IPR018330">
    <property type="entry name" value="RecT_fam"/>
</dbReference>
<proteinExistence type="predicted"/>
<dbReference type="EMBL" id="CP113517">
    <property type="protein sequence ID" value="WAR43881.1"/>
    <property type="molecule type" value="Genomic_DNA"/>
</dbReference>
<evidence type="ECO:0000313" key="2">
    <source>
        <dbReference type="Proteomes" id="UP001162780"/>
    </source>
</evidence>
<dbReference type="RefSeq" id="WP_255188866.1">
    <property type="nucleotide sequence ID" value="NZ_CP113517.1"/>
</dbReference>
<name>A0ABY7GHA0_9GAMM</name>
<dbReference type="Pfam" id="PF03837">
    <property type="entry name" value="RecT"/>
    <property type="match status" value="1"/>
</dbReference>
<dbReference type="Proteomes" id="UP001162780">
    <property type="component" value="Chromosome"/>
</dbReference>
<evidence type="ECO:0000313" key="1">
    <source>
        <dbReference type="EMBL" id="WAR43881.1"/>
    </source>
</evidence>
<accession>A0ABY7GHA0</accession>
<gene>
    <name evidence="1" type="ORF">NM686_016100</name>
</gene>
<organism evidence="1 2">
    <name type="scientific">Methylomonas rapida</name>
    <dbReference type="NCBI Taxonomy" id="2963939"/>
    <lineage>
        <taxon>Bacteria</taxon>
        <taxon>Pseudomonadati</taxon>
        <taxon>Pseudomonadota</taxon>
        <taxon>Gammaproteobacteria</taxon>
        <taxon>Methylococcales</taxon>
        <taxon>Methylococcaceae</taxon>
        <taxon>Methylomonas</taxon>
    </lineage>
</organism>
<protein>
    <submittedName>
        <fullName evidence="1">Recombinase RecT</fullName>
    </submittedName>
</protein>
<reference evidence="1" key="1">
    <citation type="submission" date="2022-11" db="EMBL/GenBank/DDBJ databases">
        <title>Methylomonas rapida sp. nov., Carotenoid-Producing Obligate Methanotrophs with High Growth Characteristics and Biotechnological Potential.</title>
        <authorList>
            <person name="Tikhonova E.N."/>
            <person name="Suleimanov R.Z."/>
            <person name="Miroshnikov K."/>
            <person name="Oshkin I.Y."/>
            <person name="Belova S.E."/>
            <person name="Danilova O.V."/>
            <person name="Ashikhmin A."/>
            <person name="Konopkin A."/>
            <person name="But S.Y."/>
            <person name="Khmelenina V.N."/>
            <person name="Kuznetsov N."/>
            <person name="Pimenov N.V."/>
            <person name="Dedysh S.N."/>
        </authorList>
    </citation>
    <scope>NUCLEOTIDE SEQUENCE</scope>
    <source>
        <strain evidence="1">MP1</strain>
    </source>
</reference>
<dbReference type="InterPro" id="IPR004590">
    <property type="entry name" value="ssDNA_annealing_RecT"/>
</dbReference>
<dbReference type="NCBIfam" id="TIGR00616">
    <property type="entry name" value="rect"/>
    <property type="match status" value="1"/>
</dbReference>